<comment type="caution">
    <text evidence="1">The sequence shown here is derived from an EMBL/GenBank/DDBJ whole genome shotgun (WGS) entry which is preliminary data.</text>
</comment>
<reference evidence="2" key="1">
    <citation type="journal article" date="2019" name="Int. J. Syst. Evol. Microbiol.">
        <title>The Global Catalogue of Microorganisms (GCM) 10K type strain sequencing project: providing services to taxonomists for standard genome sequencing and annotation.</title>
        <authorList>
            <consortium name="The Broad Institute Genomics Platform"/>
            <consortium name="The Broad Institute Genome Sequencing Center for Infectious Disease"/>
            <person name="Wu L."/>
            <person name="Ma J."/>
        </authorList>
    </citation>
    <scope>NUCLEOTIDE SEQUENCE [LARGE SCALE GENOMIC DNA]</scope>
    <source>
        <strain evidence="2">CCM 7282</strain>
    </source>
</reference>
<dbReference type="Proteomes" id="UP000619534">
    <property type="component" value="Unassembled WGS sequence"/>
</dbReference>
<protein>
    <submittedName>
        <fullName evidence="1">Uncharacterized protein</fullName>
    </submittedName>
</protein>
<keyword evidence="2" id="KW-1185">Reference proteome</keyword>
<organism evidence="1 2">
    <name type="scientific">Thalassobacillus devorans</name>
    <dbReference type="NCBI Taxonomy" id="279813"/>
    <lineage>
        <taxon>Bacteria</taxon>
        <taxon>Bacillati</taxon>
        <taxon>Bacillota</taxon>
        <taxon>Bacilli</taxon>
        <taxon>Bacillales</taxon>
        <taxon>Bacillaceae</taxon>
        <taxon>Thalassobacillus</taxon>
    </lineage>
</organism>
<sequence length="75" mass="9453">MRKYAVVIIVFMLLLLVSMRNNKYKYWSYYIRRKWIVFWRKTVQLLKRALSSFRGQNYIMDDSDKRNEHHYEEGR</sequence>
<dbReference type="EMBL" id="BMCJ01000001">
    <property type="protein sequence ID" value="GGC74764.1"/>
    <property type="molecule type" value="Genomic_DNA"/>
</dbReference>
<evidence type="ECO:0000313" key="2">
    <source>
        <dbReference type="Proteomes" id="UP000619534"/>
    </source>
</evidence>
<proteinExistence type="predicted"/>
<gene>
    <name evidence="1" type="ORF">GCM10007216_01700</name>
</gene>
<accession>A0ABQ1NEP3</accession>
<name>A0ABQ1NEP3_9BACI</name>
<evidence type="ECO:0000313" key="1">
    <source>
        <dbReference type="EMBL" id="GGC74764.1"/>
    </source>
</evidence>